<protein>
    <submittedName>
        <fullName evidence="2">Uncharacterized protein</fullName>
    </submittedName>
</protein>
<proteinExistence type="predicted"/>
<keyword evidence="3" id="KW-1185">Reference proteome</keyword>
<dbReference type="Proteomes" id="UP000182544">
    <property type="component" value="Unassembled WGS sequence"/>
</dbReference>
<dbReference type="AlphaFoldDB" id="A0A1K2IH21"/>
<feature type="transmembrane region" description="Helical" evidence="1">
    <location>
        <begin position="26"/>
        <end position="46"/>
    </location>
</feature>
<organism evidence="2 3">
    <name type="scientific">Flaviramulus basaltis</name>
    <dbReference type="NCBI Taxonomy" id="369401"/>
    <lineage>
        <taxon>Bacteria</taxon>
        <taxon>Pseudomonadati</taxon>
        <taxon>Bacteroidota</taxon>
        <taxon>Flavobacteriia</taxon>
        <taxon>Flavobacteriales</taxon>
        <taxon>Flavobacteriaceae</taxon>
        <taxon>Flaviramulus</taxon>
    </lineage>
</organism>
<sequence>MDNKQQRLRKNQDLYQHTGNKLNKSLISGSIIATLIAITPYLFYLYESVPDTKIWNTFLFTYDSAFWKDANYSMWILTSKAIPLLLLLIWFFTCRHWWYHVLLVPIAMYSYQIVTFFFEDLNYIDEFQLIYMVPIMALIIPSIYLIRAQIFNKINTVDKSLEELEEEFKITPKNFWRRIKEYF</sequence>
<keyword evidence="1" id="KW-1133">Transmembrane helix</keyword>
<evidence type="ECO:0000313" key="2">
    <source>
        <dbReference type="EMBL" id="SFZ91679.1"/>
    </source>
</evidence>
<reference evidence="2 3" key="1">
    <citation type="submission" date="2016-10" db="EMBL/GenBank/DDBJ databases">
        <authorList>
            <person name="de Groot N.N."/>
        </authorList>
    </citation>
    <scope>NUCLEOTIDE SEQUENCE [LARGE SCALE GENOMIC DNA]</scope>
    <source>
        <strain evidence="2 3">DSM 18180</strain>
    </source>
</reference>
<feature type="transmembrane region" description="Helical" evidence="1">
    <location>
        <begin position="72"/>
        <end position="92"/>
    </location>
</feature>
<feature type="transmembrane region" description="Helical" evidence="1">
    <location>
        <begin position="129"/>
        <end position="146"/>
    </location>
</feature>
<gene>
    <name evidence="2" type="ORF">SAMN05428642_102217</name>
</gene>
<accession>A0A1K2IH21</accession>
<keyword evidence="1" id="KW-0472">Membrane</keyword>
<keyword evidence="1" id="KW-0812">Transmembrane</keyword>
<name>A0A1K2IH21_9FLAO</name>
<dbReference type="STRING" id="369401.SAMN05428642_102217"/>
<evidence type="ECO:0000313" key="3">
    <source>
        <dbReference type="Proteomes" id="UP000182544"/>
    </source>
</evidence>
<evidence type="ECO:0000256" key="1">
    <source>
        <dbReference type="SAM" id="Phobius"/>
    </source>
</evidence>
<feature type="transmembrane region" description="Helical" evidence="1">
    <location>
        <begin position="97"/>
        <end position="117"/>
    </location>
</feature>
<dbReference type="EMBL" id="FPKV01000002">
    <property type="protein sequence ID" value="SFZ91679.1"/>
    <property type="molecule type" value="Genomic_DNA"/>
</dbReference>